<evidence type="ECO:0000256" key="3">
    <source>
        <dbReference type="SAM" id="MobiDB-lite"/>
    </source>
</evidence>
<dbReference type="PANTHER" id="PTHR22792:SF132">
    <property type="entry name" value="LA-RELATED PROTEIN 1"/>
    <property type="match status" value="1"/>
</dbReference>
<dbReference type="Pfam" id="PF21071">
    <property type="entry name" value="LARP1_HEAT"/>
    <property type="match status" value="1"/>
</dbReference>
<feature type="region of interest" description="Disordered" evidence="3">
    <location>
        <begin position="48"/>
        <end position="100"/>
    </location>
</feature>
<keyword evidence="5" id="KW-0687">Ribonucleoprotein</keyword>
<feature type="compositionally biased region" description="Basic and acidic residues" evidence="3">
    <location>
        <begin position="208"/>
        <end position="219"/>
    </location>
</feature>
<feature type="region of interest" description="Disordered" evidence="3">
    <location>
        <begin position="623"/>
        <end position="650"/>
    </location>
</feature>
<evidence type="ECO:0000313" key="6">
    <source>
        <dbReference type="Proteomes" id="UP001211065"/>
    </source>
</evidence>
<keyword evidence="6" id="KW-1185">Reference proteome</keyword>
<dbReference type="AlphaFoldDB" id="A0AAD5U1Y1"/>
<dbReference type="PANTHER" id="PTHR22792">
    <property type="entry name" value="LUPUS LA PROTEIN-RELATED"/>
    <property type="match status" value="1"/>
</dbReference>
<dbReference type="GO" id="GO:0010494">
    <property type="term" value="C:cytoplasmic stress granule"/>
    <property type="evidence" value="ECO:0007669"/>
    <property type="project" value="TreeGrafter"/>
</dbReference>
<dbReference type="EMBL" id="JADGJW010000211">
    <property type="protein sequence ID" value="KAJ3221748.1"/>
    <property type="molecule type" value="Genomic_DNA"/>
</dbReference>
<evidence type="ECO:0000259" key="4">
    <source>
        <dbReference type="PROSITE" id="PS50961"/>
    </source>
</evidence>
<dbReference type="InterPro" id="IPR006607">
    <property type="entry name" value="DM15"/>
</dbReference>
<sequence length="1104" mass="125061">MTTVQPNSEVAENSQQIAFANEVEKKEVKPVPSPIPAVNVWKVRLAKQSQDSKLNQQKNENNINETQKTENQKKTPKYRSNDRSNYKLSEASGSNIKHNIENITEGDLDRDGFVKVVNSKHKKKEIKENYKIKNSKSYLKTDASRKDFKKTKNNSVLLENKEQNQANIEHPAEEINSTCESDATEIEDGTIEVNEKALTNGQLRTKVDSVESVEGKDLPKGVSSMPNSTLPTQKTPAKLVHVAARSENLITASEKSKTPKNFSSASVWPLLNKNSTEIVNETLSSTLKPEINTVTSAASSDLSNASEALTPAAPRKTAWSKVDLSIPTPVANSAEIAPSNTKTGNSAPKVMKKEESAKTIKGKKNTPNNFTKHAKKTVPTQNNENKTDNADSNISAEKIAPSVTNKPQQHFYKKKVNRKNGYQNKRYQHNYGGFNNQYQGYIIPQHQANFFPVDPELVNLDTVKWWIRCQIEYYFSIENLCRDIYFRQQMSTITGTVPLTLVSNFNRVKTLIALAKTKLPVSAAVSAIPNVEVSSLDLLLSALKDSEEVEIIDFNNEPSIRKRGDWEYWLLKFHNTEGDKTAAQPNSPFLVNNQISDAEDTLVKVHSNSENIISTAENSTPATISQLTTPDTSFSSPTTPKDEIDFDESSLKESDWRTTVRKKSGKTRLVPAKIEIKAIDTNVSADQLEHDVEESMFNFDDGEDWVGTKDLRKKPTFSAAVSNNKEDFGEGLVNTESIPMDDEDADEEWKDFDDDDIASLLIVTQLPKEHSKPSDSTQKHHITSNLDGEQRKAPRKHSTAPYDRSKMNDEINEMINEGLFFYERDLRKNFKERKTYQTVETVDEAHFKALKKPNTFEVTSNSPNSSIKSNQTSSATASAKSKPIGFSRRFIPVGSPVSASPPVGWLLGARQSQSNYIPSSSLGDTSPILTNVGSHQEIPVFHHPSHELLAENGFVQQKYSKFHAKALRERKLQGSGVSQEMNTLFRFWCHFLRDRFNMRMYQEFKKIALEDLQLGYRYGLECLFRFYSYGLEKKFKPDIFEEFQVLVVKDFKENKNLYGLEKFWAYLFYRNDKFKVNVEDKMDDELKNILKNFKSIKDFKSYKF</sequence>
<feature type="compositionally biased region" description="Low complexity" evidence="3">
    <location>
        <begin position="628"/>
        <end position="639"/>
    </location>
</feature>
<dbReference type="SUPFAM" id="SSF46785">
    <property type="entry name" value="Winged helix' DNA-binding domain"/>
    <property type="match status" value="1"/>
</dbReference>
<feature type="compositionally biased region" description="Polar residues" evidence="3">
    <location>
        <begin position="378"/>
        <end position="390"/>
    </location>
</feature>
<dbReference type="InterPro" id="IPR036390">
    <property type="entry name" value="WH_DNA-bd_sf"/>
</dbReference>
<protein>
    <submittedName>
        <fullName evidence="5">La ribonucleoprotein domain member 1B</fullName>
    </submittedName>
</protein>
<name>A0AAD5U1Y1_9FUNG</name>
<gene>
    <name evidence="5" type="primary">LARP1B</name>
    <name evidence="5" type="ORF">HK099_003168</name>
</gene>
<feature type="compositionally biased region" description="Polar residues" evidence="3">
    <location>
        <begin position="48"/>
        <end position="66"/>
    </location>
</feature>
<dbReference type="GO" id="GO:1990904">
    <property type="term" value="C:ribonucleoprotein complex"/>
    <property type="evidence" value="ECO:0007669"/>
    <property type="project" value="UniProtKB-KW"/>
</dbReference>
<feature type="region of interest" description="Disordered" evidence="3">
    <location>
        <begin position="768"/>
        <end position="808"/>
    </location>
</feature>
<proteinExistence type="predicted"/>
<dbReference type="GO" id="GO:0000339">
    <property type="term" value="F:RNA cap binding"/>
    <property type="evidence" value="ECO:0007669"/>
    <property type="project" value="InterPro"/>
</dbReference>
<accession>A0AAD5U1Y1</accession>
<dbReference type="PROSITE" id="PS50961">
    <property type="entry name" value="HTH_LA"/>
    <property type="match status" value="1"/>
</dbReference>
<keyword evidence="1 2" id="KW-0694">RNA-binding</keyword>
<feature type="region of interest" description="Disordered" evidence="3">
    <location>
        <begin position="854"/>
        <end position="881"/>
    </location>
</feature>
<feature type="compositionally biased region" description="Polar residues" evidence="3">
    <location>
        <begin position="224"/>
        <end position="234"/>
    </location>
</feature>
<dbReference type="Pfam" id="PF05383">
    <property type="entry name" value="La"/>
    <property type="match status" value="1"/>
</dbReference>
<feature type="region of interest" description="Disordered" evidence="3">
    <location>
        <begin position="208"/>
        <end position="234"/>
    </location>
</feature>
<feature type="compositionally biased region" description="Low complexity" evidence="3">
    <location>
        <begin position="872"/>
        <end position="881"/>
    </location>
</feature>
<dbReference type="GO" id="GO:0045727">
    <property type="term" value="P:positive regulation of translation"/>
    <property type="evidence" value="ECO:0007669"/>
    <property type="project" value="TreeGrafter"/>
</dbReference>
<dbReference type="Proteomes" id="UP001211065">
    <property type="component" value="Unassembled WGS sequence"/>
</dbReference>
<feature type="domain" description="HTH La-type RNA-binding" evidence="4">
    <location>
        <begin position="457"/>
        <end position="553"/>
    </location>
</feature>
<dbReference type="InterPro" id="IPR045180">
    <property type="entry name" value="La_dom_prot"/>
</dbReference>
<comment type="caution">
    <text evidence="5">The sequence shown here is derived from an EMBL/GenBank/DDBJ whole genome shotgun (WGS) entry which is preliminary data.</text>
</comment>
<evidence type="ECO:0000313" key="5">
    <source>
        <dbReference type="EMBL" id="KAJ3221748.1"/>
    </source>
</evidence>
<evidence type="ECO:0000256" key="1">
    <source>
        <dbReference type="ARBA" id="ARBA00022884"/>
    </source>
</evidence>
<dbReference type="InterPro" id="IPR006630">
    <property type="entry name" value="La_HTH"/>
</dbReference>
<feature type="compositionally biased region" description="Basic and acidic residues" evidence="3">
    <location>
        <begin position="67"/>
        <end position="85"/>
    </location>
</feature>
<dbReference type="GO" id="GO:0048255">
    <property type="term" value="P:mRNA stabilization"/>
    <property type="evidence" value="ECO:0007669"/>
    <property type="project" value="InterPro"/>
</dbReference>
<dbReference type="GO" id="GO:0005829">
    <property type="term" value="C:cytosol"/>
    <property type="evidence" value="ECO:0007669"/>
    <property type="project" value="TreeGrafter"/>
</dbReference>
<dbReference type="SMART" id="SM00715">
    <property type="entry name" value="LA"/>
    <property type="match status" value="1"/>
</dbReference>
<reference evidence="5" key="1">
    <citation type="submission" date="2020-05" db="EMBL/GenBank/DDBJ databases">
        <title>Phylogenomic resolution of chytrid fungi.</title>
        <authorList>
            <person name="Stajich J.E."/>
            <person name="Amses K."/>
            <person name="Simmons R."/>
            <person name="Seto K."/>
            <person name="Myers J."/>
            <person name="Bonds A."/>
            <person name="Quandt C.A."/>
            <person name="Barry K."/>
            <person name="Liu P."/>
            <person name="Grigoriev I."/>
            <person name="Longcore J.E."/>
            <person name="James T.Y."/>
        </authorList>
    </citation>
    <scope>NUCLEOTIDE SEQUENCE</scope>
    <source>
        <strain evidence="5">JEL0476</strain>
    </source>
</reference>
<dbReference type="SMART" id="SM00684">
    <property type="entry name" value="DM15"/>
    <property type="match status" value="3"/>
</dbReference>
<feature type="compositionally biased region" description="Polar residues" evidence="3">
    <location>
        <begin position="856"/>
        <end position="871"/>
    </location>
</feature>
<feature type="region of interest" description="Disordered" evidence="3">
    <location>
        <begin position="335"/>
        <end position="390"/>
    </location>
</feature>
<dbReference type="InterPro" id="IPR036388">
    <property type="entry name" value="WH-like_DNA-bd_sf"/>
</dbReference>
<evidence type="ECO:0000256" key="2">
    <source>
        <dbReference type="PROSITE-ProRule" id="PRU00332"/>
    </source>
</evidence>
<organism evidence="5 6">
    <name type="scientific">Clydaea vesicula</name>
    <dbReference type="NCBI Taxonomy" id="447962"/>
    <lineage>
        <taxon>Eukaryota</taxon>
        <taxon>Fungi</taxon>
        <taxon>Fungi incertae sedis</taxon>
        <taxon>Chytridiomycota</taxon>
        <taxon>Chytridiomycota incertae sedis</taxon>
        <taxon>Chytridiomycetes</taxon>
        <taxon>Lobulomycetales</taxon>
        <taxon>Lobulomycetaceae</taxon>
        <taxon>Clydaea</taxon>
    </lineage>
</organism>
<dbReference type="CDD" id="cd07323">
    <property type="entry name" value="LAM"/>
    <property type="match status" value="1"/>
</dbReference>
<dbReference type="Gene3D" id="1.10.10.10">
    <property type="entry name" value="Winged helix-like DNA-binding domain superfamily/Winged helix DNA-binding domain"/>
    <property type="match status" value="1"/>
</dbReference>